<comment type="catalytic activity">
    <reaction evidence="6">
        <text>2-hydroxyoctanoate + O2 = 2-oxooctanoate + H2O2</text>
        <dbReference type="Rhea" id="RHEA:67940"/>
        <dbReference type="ChEBI" id="CHEBI:15379"/>
        <dbReference type="ChEBI" id="CHEBI:16240"/>
        <dbReference type="ChEBI" id="CHEBI:133514"/>
        <dbReference type="ChEBI" id="CHEBI:176689"/>
    </reaction>
    <physiologicalReaction direction="left-to-right" evidence="6">
        <dbReference type="Rhea" id="RHEA:67941"/>
    </physiologicalReaction>
</comment>
<feature type="binding site" evidence="8">
    <location>
        <position position="129"/>
    </location>
    <ligand>
        <name>FMN</name>
        <dbReference type="ChEBI" id="CHEBI:58210"/>
    </ligand>
</feature>
<evidence type="ECO:0000256" key="4">
    <source>
        <dbReference type="ARBA" id="ARBA00024042"/>
    </source>
</evidence>
<dbReference type="InterPro" id="IPR008259">
    <property type="entry name" value="FMN_hydac_DH_AS"/>
</dbReference>
<dbReference type="PROSITE" id="PS51349">
    <property type="entry name" value="FMN_HYDROXY_ACID_DH_2"/>
    <property type="match status" value="1"/>
</dbReference>
<dbReference type="InterPro" id="IPR012133">
    <property type="entry name" value="Alpha-hydoxy_acid_DH_FMN"/>
</dbReference>
<comment type="similarity">
    <text evidence="4">Belongs to the FMN-dependent alpha-hydroxy acid dehydrogenase family.</text>
</comment>
<dbReference type="EC" id="1.1.3.15" evidence="2"/>
<comment type="catalytic activity">
    <reaction evidence="5">
        <text>a (2S)-2-hydroxycarboxylate + O2 = a 2-oxocarboxylate + H2O2</text>
        <dbReference type="Rhea" id="RHEA:16789"/>
        <dbReference type="ChEBI" id="CHEBI:15379"/>
        <dbReference type="ChEBI" id="CHEBI:16240"/>
        <dbReference type="ChEBI" id="CHEBI:35179"/>
        <dbReference type="ChEBI" id="CHEBI:58123"/>
        <dbReference type="EC" id="1.1.3.15"/>
    </reaction>
    <physiologicalReaction direction="left-to-right" evidence="5">
        <dbReference type="Rhea" id="RHEA:16790"/>
    </physiologicalReaction>
</comment>
<proteinExistence type="inferred from homology"/>
<dbReference type="PANTHER" id="PTHR10578">
    <property type="entry name" value="S -2-HYDROXY-ACID OXIDASE-RELATED"/>
    <property type="match status" value="1"/>
</dbReference>
<feature type="binding site" evidence="8">
    <location>
        <position position="157"/>
    </location>
    <ligand>
        <name>FMN</name>
        <dbReference type="ChEBI" id="CHEBI:58210"/>
    </ligand>
</feature>
<feature type="binding site" evidence="8">
    <location>
        <position position="25"/>
    </location>
    <ligand>
        <name>glyoxylate</name>
        <dbReference type="ChEBI" id="CHEBI:36655"/>
    </ligand>
</feature>
<reference evidence="10" key="1">
    <citation type="submission" date="2022-01" db="EMBL/GenBank/DDBJ databases">
        <authorList>
            <person name="King R."/>
        </authorList>
    </citation>
    <scope>NUCLEOTIDE SEQUENCE</scope>
</reference>
<dbReference type="CDD" id="cd02809">
    <property type="entry name" value="alpha_hydroxyacid_oxid_FMN"/>
    <property type="match status" value="1"/>
</dbReference>
<evidence type="ECO:0000256" key="6">
    <source>
        <dbReference type="ARBA" id="ARBA00029327"/>
    </source>
</evidence>
<evidence type="ECO:0000259" key="9">
    <source>
        <dbReference type="PROSITE" id="PS51349"/>
    </source>
</evidence>
<protein>
    <recommendedName>
        <fullName evidence="2">(S)-2-hydroxy-acid oxidase</fullName>
        <ecNumber evidence="2">1.1.3.15</ecNumber>
    </recommendedName>
</protein>
<dbReference type="EMBL" id="OV651822">
    <property type="protein sequence ID" value="CAH1100234.1"/>
    <property type="molecule type" value="Genomic_DNA"/>
</dbReference>
<evidence type="ECO:0000313" key="11">
    <source>
        <dbReference type="EMBL" id="CAH1100300.1"/>
    </source>
</evidence>
<comment type="cofactor">
    <cofactor evidence="1">
        <name>FMN</name>
        <dbReference type="ChEBI" id="CHEBI:58210"/>
    </cofactor>
</comment>
<evidence type="ECO:0000256" key="2">
    <source>
        <dbReference type="ARBA" id="ARBA00013087"/>
    </source>
</evidence>
<feature type="active site" description="Proton acceptor" evidence="7">
    <location>
        <position position="257"/>
    </location>
</feature>
<dbReference type="GO" id="GO:0003973">
    <property type="term" value="F:(S)-2-hydroxy-acid oxidase activity"/>
    <property type="evidence" value="ECO:0007669"/>
    <property type="project" value="UniProtKB-EC"/>
</dbReference>
<organism evidence="10 12">
    <name type="scientific">Psylliodes chrysocephalus</name>
    <dbReference type="NCBI Taxonomy" id="3402493"/>
    <lineage>
        <taxon>Eukaryota</taxon>
        <taxon>Metazoa</taxon>
        <taxon>Ecdysozoa</taxon>
        <taxon>Arthropoda</taxon>
        <taxon>Hexapoda</taxon>
        <taxon>Insecta</taxon>
        <taxon>Pterygota</taxon>
        <taxon>Neoptera</taxon>
        <taxon>Endopterygota</taxon>
        <taxon>Coleoptera</taxon>
        <taxon>Polyphaga</taxon>
        <taxon>Cucujiformia</taxon>
        <taxon>Chrysomeloidea</taxon>
        <taxon>Chrysomelidae</taxon>
        <taxon>Galerucinae</taxon>
        <taxon>Alticini</taxon>
        <taxon>Psylliodes</taxon>
    </lineage>
</organism>
<dbReference type="OrthoDB" id="25826at2759"/>
<dbReference type="AlphaFoldDB" id="A0A9P0G381"/>
<dbReference type="SUPFAM" id="SSF51395">
    <property type="entry name" value="FMN-linked oxidoreductases"/>
    <property type="match status" value="1"/>
</dbReference>
<dbReference type="InterPro" id="IPR037396">
    <property type="entry name" value="FMN_HAD"/>
</dbReference>
<dbReference type="PIRSF" id="PIRSF000138">
    <property type="entry name" value="Al-hdrx_acd_dh"/>
    <property type="match status" value="1"/>
</dbReference>
<keyword evidence="8" id="KW-0288">FMN</keyword>
<dbReference type="EMBL" id="OV651822">
    <property type="protein sequence ID" value="CAH1100300.1"/>
    <property type="molecule type" value="Genomic_DNA"/>
</dbReference>
<dbReference type="GO" id="GO:0005782">
    <property type="term" value="C:peroxisomal matrix"/>
    <property type="evidence" value="ECO:0007669"/>
    <property type="project" value="TreeGrafter"/>
</dbReference>
<dbReference type="Pfam" id="PF01070">
    <property type="entry name" value="FMN_dh"/>
    <property type="match status" value="1"/>
</dbReference>
<evidence type="ECO:0000313" key="10">
    <source>
        <dbReference type="EMBL" id="CAH1100234.1"/>
    </source>
</evidence>
<feature type="binding site" evidence="8">
    <location>
        <begin position="311"/>
        <end position="312"/>
    </location>
    <ligand>
        <name>FMN</name>
        <dbReference type="ChEBI" id="CHEBI:58210"/>
    </ligand>
</feature>
<feature type="binding site" evidence="8">
    <location>
        <position position="233"/>
    </location>
    <ligand>
        <name>FMN</name>
        <dbReference type="ChEBI" id="CHEBI:58210"/>
    </ligand>
</feature>
<keyword evidence="3" id="KW-0560">Oxidoreductase</keyword>
<evidence type="ECO:0000256" key="8">
    <source>
        <dbReference type="PIRSR" id="PIRSR000138-2"/>
    </source>
</evidence>
<feature type="binding site" evidence="8">
    <location>
        <position position="107"/>
    </location>
    <ligand>
        <name>FMN</name>
        <dbReference type="ChEBI" id="CHEBI:58210"/>
    </ligand>
</feature>
<feature type="binding site" evidence="8">
    <location>
        <position position="257"/>
    </location>
    <ligand>
        <name>glyoxylate</name>
        <dbReference type="ChEBI" id="CHEBI:36655"/>
    </ligand>
</feature>
<keyword evidence="12" id="KW-1185">Reference proteome</keyword>
<feature type="binding site" evidence="8">
    <location>
        <position position="255"/>
    </location>
    <ligand>
        <name>FMN</name>
        <dbReference type="ChEBI" id="CHEBI:58210"/>
    </ligand>
</feature>
<dbReference type="Proteomes" id="UP001153636">
    <property type="component" value="Chromosome 10"/>
</dbReference>
<name>A0A9P0G381_9CUCU</name>
<sequence length="366" mass="39782">MSDLVSILEFEEHAYKSLPRNVLDYYRSGAGKQESLKANRASFNKFKLRPRCLRNVEKRDLSTIVLGHKVSMPVGIAPTAMQKMAHPQGECANARAAQTLGTIFTLSTLSTSSIEEVARAAPHAIKWYQLYIYKDRNVTRDLVMRAETAGYKALVLTVDAPIFGMRLADLKNKFSLPSHLTLANFQGLKATGIQNSKQGSGLNNYVTGLFDATLNWEDVKWLKSITSLPIVLKGILTAEDAILGVEAGASAIQVSNHGARQIDGTASSIEVLPEIVKAVGDKVEVYFDGGVTDGTDVLKAVSLGAKMVFVGRAALWGLAYNGQEGVEKILNILKSDLSTAMALSGFSKISELEPNLVVHESYYSKL</sequence>
<dbReference type="GO" id="GO:0001561">
    <property type="term" value="P:fatty acid alpha-oxidation"/>
    <property type="evidence" value="ECO:0007669"/>
    <property type="project" value="TreeGrafter"/>
</dbReference>
<evidence type="ECO:0000256" key="1">
    <source>
        <dbReference type="ARBA" id="ARBA00001917"/>
    </source>
</evidence>
<evidence type="ECO:0000256" key="3">
    <source>
        <dbReference type="ARBA" id="ARBA00023002"/>
    </source>
</evidence>
<dbReference type="InterPro" id="IPR000262">
    <property type="entry name" value="FMN-dep_DH"/>
</dbReference>
<feature type="binding site" evidence="8">
    <location>
        <position position="166"/>
    </location>
    <ligand>
        <name>glyoxylate</name>
        <dbReference type="ChEBI" id="CHEBI:36655"/>
    </ligand>
</feature>
<feature type="binding site" evidence="8">
    <location>
        <position position="131"/>
    </location>
    <ligand>
        <name>glyoxylate</name>
        <dbReference type="ChEBI" id="CHEBI:36655"/>
    </ligand>
</feature>
<feature type="binding site" evidence="8">
    <location>
        <position position="260"/>
    </location>
    <ligand>
        <name>glyoxylate</name>
        <dbReference type="ChEBI" id="CHEBI:36655"/>
    </ligand>
</feature>
<gene>
    <name evidence="10" type="ORF">PSYICH_LOCUS1715</name>
    <name evidence="11" type="ORF">PSYICH_LOCUS1858</name>
</gene>
<feature type="binding site" evidence="8">
    <location>
        <begin position="78"/>
        <end position="80"/>
    </location>
    <ligand>
        <name>FMN</name>
        <dbReference type="ChEBI" id="CHEBI:58210"/>
    </ligand>
</feature>
<feature type="domain" description="FMN hydroxy acid dehydrogenase" evidence="9">
    <location>
        <begin position="1"/>
        <end position="362"/>
    </location>
</feature>
<dbReference type="PANTHER" id="PTHR10578:SF149">
    <property type="entry name" value="2-HYDROXYACID OXIDASE 2"/>
    <property type="match status" value="1"/>
</dbReference>
<dbReference type="FunFam" id="3.20.20.70:FF:000056">
    <property type="entry name" value="hydroxyacid oxidase 2"/>
    <property type="match status" value="1"/>
</dbReference>
<dbReference type="PROSITE" id="PS00557">
    <property type="entry name" value="FMN_HYDROXY_ACID_DH_1"/>
    <property type="match status" value="1"/>
</dbReference>
<evidence type="ECO:0000256" key="5">
    <source>
        <dbReference type="ARBA" id="ARBA00029325"/>
    </source>
</evidence>
<dbReference type="Gene3D" id="3.20.20.70">
    <property type="entry name" value="Aldolase class I"/>
    <property type="match status" value="1"/>
</dbReference>
<keyword evidence="8" id="KW-0285">Flavoprotein</keyword>
<evidence type="ECO:0000256" key="7">
    <source>
        <dbReference type="PIRSR" id="PIRSR000138-1"/>
    </source>
</evidence>
<dbReference type="GO" id="GO:0010181">
    <property type="term" value="F:FMN binding"/>
    <property type="evidence" value="ECO:0007669"/>
    <property type="project" value="InterPro"/>
</dbReference>
<dbReference type="InterPro" id="IPR013785">
    <property type="entry name" value="Aldolase_TIM"/>
</dbReference>
<accession>A0A9P0G381</accession>
<evidence type="ECO:0000313" key="12">
    <source>
        <dbReference type="Proteomes" id="UP001153636"/>
    </source>
</evidence>